<dbReference type="InterPro" id="IPR036396">
    <property type="entry name" value="Cyt_P450_sf"/>
</dbReference>
<dbReference type="GO" id="GO:0016705">
    <property type="term" value="F:oxidoreductase activity, acting on paired donors, with incorporation or reduction of molecular oxygen"/>
    <property type="evidence" value="ECO:0007669"/>
    <property type="project" value="InterPro"/>
</dbReference>
<dbReference type="SUPFAM" id="SSF48264">
    <property type="entry name" value="Cytochrome P450"/>
    <property type="match status" value="1"/>
</dbReference>
<dbReference type="GO" id="GO:0004497">
    <property type="term" value="F:monooxygenase activity"/>
    <property type="evidence" value="ECO:0007669"/>
    <property type="project" value="UniProtKB-KW"/>
</dbReference>
<keyword evidence="6" id="KW-0408">Iron</keyword>
<keyword evidence="7" id="KW-0503">Monooxygenase</keyword>
<dbReference type="InterPro" id="IPR050476">
    <property type="entry name" value="Insect_CytP450_Detox"/>
</dbReference>
<dbReference type="GO" id="GO:0020037">
    <property type="term" value="F:heme binding"/>
    <property type="evidence" value="ECO:0007669"/>
    <property type="project" value="InterPro"/>
</dbReference>
<evidence type="ECO:0000256" key="6">
    <source>
        <dbReference type="ARBA" id="ARBA00023004"/>
    </source>
</evidence>
<dbReference type="InterPro" id="IPR002401">
    <property type="entry name" value="Cyt_P450_E_grp-I"/>
</dbReference>
<evidence type="ECO:0000256" key="5">
    <source>
        <dbReference type="ARBA" id="ARBA00023002"/>
    </source>
</evidence>
<comment type="similarity">
    <text evidence="2">Belongs to the cytochrome P450 family.</text>
</comment>
<reference evidence="8" key="1">
    <citation type="journal article" date="2020" name="J. Eukaryot. Microbiol.">
        <title>De novo Sequencing, Assembly and Annotation of the Transcriptome for the Free-Living Testate Amoeba Arcella intermedia.</title>
        <authorList>
            <person name="Ribeiro G.M."/>
            <person name="Porfirio-Sousa A.L."/>
            <person name="Maurer-Alcala X.X."/>
            <person name="Katz L.A."/>
            <person name="Lahr D.J.G."/>
        </authorList>
    </citation>
    <scope>NUCLEOTIDE SEQUENCE</scope>
</reference>
<keyword evidence="4" id="KW-0479">Metal-binding</keyword>
<keyword evidence="3" id="KW-0349">Heme</keyword>
<dbReference type="Pfam" id="PF00067">
    <property type="entry name" value="p450"/>
    <property type="match status" value="1"/>
</dbReference>
<dbReference type="GO" id="GO:0005506">
    <property type="term" value="F:iron ion binding"/>
    <property type="evidence" value="ECO:0007669"/>
    <property type="project" value="InterPro"/>
</dbReference>
<dbReference type="InterPro" id="IPR001128">
    <property type="entry name" value="Cyt_P450"/>
</dbReference>
<evidence type="ECO:0000256" key="3">
    <source>
        <dbReference type="ARBA" id="ARBA00022617"/>
    </source>
</evidence>
<dbReference type="EMBL" id="GIBP01003928">
    <property type="protein sequence ID" value="NDV32897.1"/>
    <property type="molecule type" value="Transcribed_RNA"/>
</dbReference>
<evidence type="ECO:0000256" key="4">
    <source>
        <dbReference type="ARBA" id="ARBA00022723"/>
    </source>
</evidence>
<dbReference type="AlphaFoldDB" id="A0A6B2L7Q3"/>
<keyword evidence="5" id="KW-0560">Oxidoreductase</keyword>
<proteinExistence type="inferred from homology"/>
<evidence type="ECO:0000313" key="8">
    <source>
        <dbReference type="EMBL" id="NDV32897.1"/>
    </source>
</evidence>
<evidence type="ECO:0000256" key="1">
    <source>
        <dbReference type="ARBA" id="ARBA00001971"/>
    </source>
</evidence>
<dbReference type="PANTHER" id="PTHR24292">
    <property type="entry name" value="CYTOCHROME P450"/>
    <property type="match status" value="1"/>
</dbReference>
<accession>A0A6B2L7Q3</accession>
<dbReference type="PANTHER" id="PTHR24292:SF54">
    <property type="entry name" value="CYP9F3-RELATED"/>
    <property type="match status" value="1"/>
</dbReference>
<evidence type="ECO:0000256" key="2">
    <source>
        <dbReference type="ARBA" id="ARBA00010617"/>
    </source>
</evidence>
<organism evidence="8">
    <name type="scientific">Arcella intermedia</name>
    <dbReference type="NCBI Taxonomy" id="1963864"/>
    <lineage>
        <taxon>Eukaryota</taxon>
        <taxon>Amoebozoa</taxon>
        <taxon>Tubulinea</taxon>
        <taxon>Elardia</taxon>
        <taxon>Arcellinida</taxon>
        <taxon>Sphaerothecina</taxon>
        <taxon>Arcellidae</taxon>
        <taxon>Arcella</taxon>
    </lineage>
</organism>
<sequence length="363" mass="41354">MDFVLLTPDPEGAKFLLMNRDVYKKSVLVAPDVAQILTKHVLGLNGEDWKRHRSVVNNGFVTSAYKSYYPAFNQMTQRFISKLPLEVDFNISPLLSKFTLDLLGQSIFQYDFNNLNHEEDPNYKAYQTLFNASTSSFTVLLTQLFPHYFHLLPLAITKTYLKALSTIKALFDKVIQTHQTSKLQRQDVLENLLASHNARTLSDVELYSNIWVLFLAGHETTSTALSYAFYELAKNQDIQEKLRQVVLKEIPEEDGVPQMESMLDPPPYLDAFVKENLRHHPPAPFAPSRKCDHDLHFNGQPCLLGRGWGLTYGASTTIHSTGRTPLHSNQRGSYQRTGRDTTNLLTCPSRWDQDSALGMISQR</sequence>
<evidence type="ECO:0008006" key="9">
    <source>
        <dbReference type="Google" id="ProtNLM"/>
    </source>
</evidence>
<evidence type="ECO:0000256" key="7">
    <source>
        <dbReference type="ARBA" id="ARBA00023033"/>
    </source>
</evidence>
<dbReference type="PRINTS" id="PR00385">
    <property type="entry name" value="P450"/>
</dbReference>
<dbReference type="PRINTS" id="PR00463">
    <property type="entry name" value="EP450I"/>
</dbReference>
<comment type="cofactor">
    <cofactor evidence="1">
        <name>heme</name>
        <dbReference type="ChEBI" id="CHEBI:30413"/>
    </cofactor>
</comment>
<dbReference type="Gene3D" id="1.10.630.10">
    <property type="entry name" value="Cytochrome P450"/>
    <property type="match status" value="1"/>
</dbReference>
<protein>
    <recommendedName>
        <fullName evidence="9">Cytochrome P450</fullName>
    </recommendedName>
</protein>
<name>A0A6B2L7Q3_9EUKA</name>